<dbReference type="PANTHER" id="PTHR15139:SF0">
    <property type="entry name" value="TUBULIN-SPECIFIC CHAPERONE C"/>
    <property type="match status" value="1"/>
</dbReference>
<dbReference type="InterPro" id="IPR038397">
    <property type="entry name" value="TBCC_N_sf"/>
</dbReference>
<keyword evidence="4" id="KW-0007">Acetylation</keyword>
<dbReference type="GO" id="GO:0007021">
    <property type="term" value="P:tubulin complex assembly"/>
    <property type="evidence" value="ECO:0007669"/>
    <property type="project" value="TreeGrafter"/>
</dbReference>
<reference evidence="9 10" key="1">
    <citation type="submission" date="2018-04" db="EMBL/GenBank/DDBJ databases">
        <authorList>
            <person name="Vogel A."/>
        </authorList>
    </citation>
    <scope>NUCLEOTIDE SEQUENCE [LARGE SCALE GENOMIC DNA]</scope>
</reference>
<dbReference type="PROSITE" id="PS51329">
    <property type="entry name" value="C_CAP_COFACTOR_C"/>
    <property type="match status" value="1"/>
</dbReference>
<sequence>MADNMKIDGRVNVYDDKPIEEDDGGLSKGIIKDEISNTAIQRKHAAMIQRLSNLHQSRLASCKPNSDPNTSPDSTQSFLSHFSGSKRSIESELSQVCKTQDPTNLRSELERVSASIASLEKQVAESSYFLPSYEVRSCLKTVSELKQALEQANSTVIPKKKFSFRNKTAKKDLIPECPSKNNTMAQNPGSFFQGLDLPGFQDRENEVLSMDFSKAGEDKTGGEFMLSDLRGCEVRLLGCVRALFVHKLKNCKVYVGPVTGSVLIEEAKGCVFVLASHQIRIHHATECDFYLRVRSRPIIEDSVGVRFAPYRLGYAGIERDLERANLCEESGYWANVDDFRWLRAVQSPNWSVLPEDDRIGVVDISKPE</sequence>
<keyword evidence="10" id="KW-1185">Reference proteome</keyword>
<dbReference type="GO" id="GO:0007023">
    <property type="term" value="P:post-chaperonin tubulin folding pathway"/>
    <property type="evidence" value="ECO:0007669"/>
    <property type="project" value="InterPro"/>
</dbReference>
<dbReference type="OrthoDB" id="194775at2759"/>
<keyword evidence="5" id="KW-0143">Chaperone</keyword>
<evidence type="ECO:0000256" key="2">
    <source>
        <dbReference type="ARBA" id="ARBA00008848"/>
    </source>
</evidence>
<dbReference type="InterPro" id="IPR017901">
    <property type="entry name" value="C-CAP_CF_C-like"/>
</dbReference>
<dbReference type="InterPro" id="IPR027684">
    <property type="entry name" value="TBCC"/>
</dbReference>
<evidence type="ECO:0000256" key="3">
    <source>
        <dbReference type="ARBA" id="ARBA00022490"/>
    </source>
</evidence>
<evidence type="ECO:0000256" key="6">
    <source>
        <dbReference type="ARBA" id="ARBA00026055"/>
    </source>
</evidence>
<dbReference type="InterPro" id="IPR012945">
    <property type="entry name" value="Tubulin-bd_cofactor_C_dom"/>
</dbReference>
<dbReference type="InterPro" id="IPR006599">
    <property type="entry name" value="CARP_motif"/>
</dbReference>
<gene>
    <name evidence="9" type="ORF">CCAM_LOCUS37488</name>
</gene>
<dbReference type="AlphaFoldDB" id="A0A484N3R7"/>
<evidence type="ECO:0000259" key="8">
    <source>
        <dbReference type="PROSITE" id="PS51329"/>
    </source>
</evidence>
<dbReference type="SMART" id="SM00673">
    <property type="entry name" value="CARP"/>
    <property type="match status" value="2"/>
</dbReference>
<accession>A0A484N3R7</accession>
<comment type="subunit">
    <text evidence="6">Supercomplex made of cofactors A to E. Cofactors A and D function by capturing and stabilizing tubulin in a quasi-native conformation. Cofactor E binds to the cofactor D-tubulin complex; interaction with cofactor C then causes the release of tubulin polypeptides that are committed to the native state.</text>
</comment>
<dbReference type="GO" id="GO:0005737">
    <property type="term" value="C:cytoplasm"/>
    <property type="evidence" value="ECO:0007669"/>
    <property type="project" value="UniProtKB-SubCell"/>
</dbReference>
<dbReference type="PANTHER" id="PTHR15139">
    <property type="entry name" value="TUBULIN FOLDING COFACTOR C"/>
    <property type="match status" value="1"/>
</dbReference>
<dbReference type="Proteomes" id="UP000595140">
    <property type="component" value="Unassembled WGS sequence"/>
</dbReference>
<evidence type="ECO:0000256" key="1">
    <source>
        <dbReference type="ARBA" id="ARBA00004496"/>
    </source>
</evidence>
<dbReference type="Gene3D" id="2.160.20.70">
    <property type="match status" value="1"/>
</dbReference>
<proteinExistence type="inferred from homology"/>
<organism evidence="9 10">
    <name type="scientific">Cuscuta campestris</name>
    <dbReference type="NCBI Taxonomy" id="132261"/>
    <lineage>
        <taxon>Eukaryota</taxon>
        <taxon>Viridiplantae</taxon>
        <taxon>Streptophyta</taxon>
        <taxon>Embryophyta</taxon>
        <taxon>Tracheophyta</taxon>
        <taxon>Spermatophyta</taxon>
        <taxon>Magnoliopsida</taxon>
        <taxon>eudicotyledons</taxon>
        <taxon>Gunneridae</taxon>
        <taxon>Pentapetalae</taxon>
        <taxon>asterids</taxon>
        <taxon>lamiids</taxon>
        <taxon>Solanales</taxon>
        <taxon>Convolvulaceae</taxon>
        <taxon>Cuscuteae</taxon>
        <taxon>Cuscuta</taxon>
        <taxon>Cuscuta subgen. Grammica</taxon>
        <taxon>Cuscuta sect. Cleistogrammica</taxon>
    </lineage>
</organism>
<evidence type="ECO:0000313" key="9">
    <source>
        <dbReference type="EMBL" id="VFQ95712.1"/>
    </source>
</evidence>
<dbReference type="Pfam" id="PF16752">
    <property type="entry name" value="TBCC_N"/>
    <property type="match status" value="1"/>
</dbReference>
<evidence type="ECO:0000313" key="10">
    <source>
        <dbReference type="Proteomes" id="UP000595140"/>
    </source>
</evidence>
<evidence type="ECO:0000256" key="7">
    <source>
        <dbReference type="SAM" id="MobiDB-lite"/>
    </source>
</evidence>
<dbReference type="GO" id="GO:0015631">
    <property type="term" value="F:tubulin binding"/>
    <property type="evidence" value="ECO:0007669"/>
    <property type="project" value="InterPro"/>
</dbReference>
<protein>
    <recommendedName>
        <fullName evidence="8">C-CAP/cofactor C-like domain-containing protein</fullName>
    </recommendedName>
</protein>
<dbReference type="InterPro" id="IPR016098">
    <property type="entry name" value="CAP/MinC_C"/>
</dbReference>
<name>A0A484N3R7_9ASTE</name>
<comment type="subcellular location">
    <subcellularLocation>
        <location evidence="1">Cytoplasm</location>
    </subcellularLocation>
</comment>
<keyword evidence="3" id="KW-0963">Cytoplasm</keyword>
<feature type="region of interest" description="Disordered" evidence="7">
    <location>
        <begin position="59"/>
        <end position="81"/>
    </location>
</feature>
<dbReference type="Pfam" id="PF07986">
    <property type="entry name" value="TBCC"/>
    <property type="match status" value="1"/>
</dbReference>
<evidence type="ECO:0000256" key="5">
    <source>
        <dbReference type="ARBA" id="ARBA00023186"/>
    </source>
</evidence>
<comment type="similarity">
    <text evidence="2">Belongs to the TBCC family.</text>
</comment>
<feature type="domain" description="C-CAP/cofactor C-like" evidence="8">
    <location>
        <begin position="178"/>
        <end position="341"/>
    </location>
</feature>
<dbReference type="EMBL" id="OOIL02005600">
    <property type="protein sequence ID" value="VFQ95712.1"/>
    <property type="molecule type" value="Genomic_DNA"/>
</dbReference>
<evidence type="ECO:0000256" key="4">
    <source>
        <dbReference type="ARBA" id="ARBA00022990"/>
    </source>
</evidence>
<dbReference type="InterPro" id="IPR031925">
    <property type="entry name" value="TBCC_N"/>
</dbReference>
<dbReference type="Gene3D" id="1.20.58.1250">
    <property type="entry name" value="Tubulin Binding Cofactor C, N-terminal domain"/>
    <property type="match status" value="1"/>
</dbReference>